<dbReference type="SUPFAM" id="SSF88697">
    <property type="entry name" value="PUA domain-like"/>
    <property type="match status" value="1"/>
</dbReference>
<sequence>MPYPLLSNTLLFATDGSTMEPTTPPINSDLSRTKLKQMSRWIRDELDLRVAREGPQTLRPDDVLTLHEMFIALRYAQNVTVSDLRSTGIHKAVWDISGVATRWPGKLCDDCDKIISIWTAKFGPFNELHPFLYGRGGRLEGIASAHEVTREALLKRWADQCPEKIHPKRSHKPGDLGFKAGMWWINPLFAHHAGIIGLEACEGGTTYDKHGAYALLLKDTGEIEASSEERFTYRCPQNDKGRFRLTSALPKSRDPVRVLRSHSINSVWGPKAGVRYEGLIKGWSIKQAKTADTAGEQWKKGDILFDVWFERNDPTPMEEVTRRPTATEVDDYTEYKRLRRMQRDGKRNRPSKSFSKTDLQPTMKAAPPIMPPQPLAATPKVLQTELPIKLRSDMLARLSFEKDPHVHLSTDQEVVSPKTVSSADPLSVTMGKSRTLAVPTWPIIQGRGHASFGDASEQNSPVGSNTSSANTEFGSTGVQNIRDVAPWIDYDVDLSMPPPSEDSRVIHKSSMSPSIKAGAEKDTNDTKSIKGVHYSAHDSSIDSPVSSDHHRHDAHHMRKKSGDIKGLASYLSPGGSKKDNRKSTFARSRKPMAKLFDGSDDAVDDYFGGAGTASIRAELPTSLDSTSSIYSPVPTRQLTPDSPTCMGRRNAINPANVPTPLYSPPIVHVARTSALPPDSLKVPFIETRPLRAPAALTPPLPRSLNKFISQPKMAIPLGTQAPIPFLERIPTKTKKTDPIEDSVAEANLRMMKEQLRGPDVKVAFKNPFDGSLATGRDVERNHSVGVAPDFVVAAPE</sequence>
<evidence type="ECO:0000256" key="1">
    <source>
        <dbReference type="SAM" id="MobiDB-lite"/>
    </source>
</evidence>
<accession>A0A6A5T4D3</accession>
<keyword evidence="3" id="KW-1185">Reference proteome</keyword>
<feature type="compositionally biased region" description="Polar residues" evidence="1">
    <location>
        <begin position="626"/>
        <end position="642"/>
    </location>
</feature>
<feature type="compositionally biased region" description="Polar residues" evidence="1">
    <location>
        <begin position="456"/>
        <end position="474"/>
    </location>
</feature>
<gene>
    <name evidence="2" type="ORF">EJ02DRAFT_333637</name>
</gene>
<organism evidence="2 3">
    <name type="scientific">Clathrospora elynae</name>
    <dbReference type="NCBI Taxonomy" id="706981"/>
    <lineage>
        <taxon>Eukaryota</taxon>
        <taxon>Fungi</taxon>
        <taxon>Dikarya</taxon>
        <taxon>Ascomycota</taxon>
        <taxon>Pezizomycotina</taxon>
        <taxon>Dothideomycetes</taxon>
        <taxon>Pleosporomycetidae</taxon>
        <taxon>Pleosporales</taxon>
        <taxon>Diademaceae</taxon>
        <taxon>Clathrospora</taxon>
    </lineage>
</organism>
<dbReference type="InterPro" id="IPR015947">
    <property type="entry name" value="PUA-like_sf"/>
</dbReference>
<dbReference type="AlphaFoldDB" id="A0A6A5T4D3"/>
<reference evidence="2" key="1">
    <citation type="journal article" date="2020" name="Stud. Mycol.">
        <title>101 Dothideomycetes genomes: a test case for predicting lifestyles and emergence of pathogens.</title>
        <authorList>
            <person name="Haridas S."/>
            <person name="Albert R."/>
            <person name="Binder M."/>
            <person name="Bloem J."/>
            <person name="Labutti K."/>
            <person name="Salamov A."/>
            <person name="Andreopoulos B."/>
            <person name="Baker S."/>
            <person name="Barry K."/>
            <person name="Bills G."/>
            <person name="Bluhm B."/>
            <person name="Cannon C."/>
            <person name="Castanera R."/>
            <person name="Culley D."/>
            <person name="Daum C."/>
            <person name="Ezra D."/>
            <person name="Gonzalez J."/>
            <person name="Henrissat B."/>
            <person name="Kuo A."/>
            <person name="Liang C."/>
            <person name="Lipzen A."/>
            <person name="Lutzoni F."/>
            <person name="Magnuson J."/>
            <person name="Mondo S."/>
            <person name="Nolan M."/>
            <person name="Ohm R."/>
            <person name="Pangilinan J."/>
            <person name="Park H.-J."/>
            <person name="Ramirez L."/>
            <person name="Alfaro M."/>
            <person name="Sun H."/>
            <person name="Tritt A."/>
            <person name="Yoshinaga Y."/>
            <person name="Zwiers L.-H."/>
            <person name="Turgeon B."/>
            <person name="Goodwin S."/>
            <person name="Spatafora J."/>
            <person name="Crous P."/>
            <person name="Grigoriev I."/>
        </authorList>
    </citation>
    <scope>NUCLEOTIDE SEQUENCE</scope>
    <source>
        <strain evidence="2">CBS 161.51</strain>
    </source>
</reference>
<evidence type="ECO:0000313" key="2">
    <source>
        <dbReference type="EMBL" id="KAF1947453.1"/>
    </source>
</evidence>
<feature type="region of interest" description="Disordered" evidence="1">
    <location>
        <begin position="498"/>
        <end position="523"/>
    </location>
</feature>
<dbReference type="Gene3D" id="2.30.280.10">
    <property type="entry name" value="SRA-YDG"/>
    <property type="match status" value="1"/>
</dbReference>
<dbReference type="Proteomes" id="UP000800038">
    <property type="component" value="Unassembled WGS sequence"/>
</dbReference>
<feature type="region of interest" description="Disordered" evidence="1">
    <location>
        <begin position="449"/>
        <end position="474"/>
    </location>
</feature>
<feature type="region of interest" description="Disordered" evidence="1">
    <location>
        <begin position="342"/>
        <end position="374"/>
    </location>
</feature>
<dbReference type="InterPro" id="IPR036987">
    <property type="entry name" value="SRA-YDG_sf"/>
</dbReference>
<evidence type="ECO:0008006" key="4">
    <source>
        <dbReference type="Google" id="ProtNLM"/>
    </source>
</evidence>
<protein>
    <recommendedName>
        <fullName evidence="4">YDG domain-containing protein</fullName>
    </recommendedName>
</protein>
<dbReference type="EMBL" id="ML975998">
    <property type="protein sequence ID" value="KAF1947453.1"/>
    <property type="molecule type" value="Genomic_DNA"/>
</dbReference>
<feature type="compositionally biased region" description="Polar residues" evidence="1">
    <location>
        <begin position="351"/>
        <end position="360"/>
    </location>
</feature>
<name>A0A6A5T4D3_9PLEO</name>
<evidence type="ECO:0000313" key="3">
    <source>
        <dbReference type="Proteomes" id="UP000800038"/>
    </source>
</evidence>
<feature type="region of interest" description="Disordered" evidence="1">
    <location>
        <begin position="537"/>
        <end position="586"/>
    </location>
</feature>
<dbReference type="OrthoDB" id="3244603at2759"/>
<proteinExistence type="predicted"/>
<feature type="region of interest" description="Disordered" evidence="1">
    <location>
        <begin position="626"/>
        <end position="645"/>
    </location>
</feature>